<organism evidence="4">
    <name type="scientific">bioreactor metagenome</name>
    <dbReference type="NCBI Taxonomy" id="1076179"/>
    <lineage>
        <taxon>unclassified sequences</taxon>
        <taxon>metagenomes</taxon>
        <taxon>ecological metagenomes</taxon>
    </lineage>
</organism>
<dbReference type="InterPro" id="IPR017900">
    <property type="entry name" value="4Fe4S_Fe_S_CS"/>
</dbReference>
<evidence type="ECO:0000313" key="4">
    <source>
        <dbReference type="EMBL" id="MPM03795.1"/>
    </source>
</evidence>
<reference evidence="4" key="1">
    <citation type="submission" date="2019-08" db="EMBL/GenBank/DDBJ databases">
        <authorList>
            <person name="Kucharzyk K."/>
            <person name="Murdoch R.W."/>
            <person name="Higgins S."/>
            <person name="Loffler F."/>
        </authorList>
    </citation>
    <scope>NUCLEOTIDE SEQUENCE</scope>
</reference>
<dbReference type="Gene3D" id="3.30.70.20">
    <property type="match status" value="1"/>
</dbReference>
<dbReference type="PROSITE" id="PS00198">
    <property type="entry name" value="4FE4S_FER_1"/>
    <property type="match status" value="1"/>
</dbReference>
<dbReference type="InterPro" id="IPR000415">
    <property type="entry name" value="Nitroreductase-like"/>
</dbReference>
<evidence type="ECO:0000259" key="3">
    <source>
        <dbReference type="PROSITE" id="PS51379"/>
    </source>
</evidence>
<feature type="domain" description="4Fe-4S ferredoxin-type" evidence="3">
    <location>
        <begin position="1"/>
        <end position="28"/>
    </location>
</feature>
<dbReference type="Pfam" id="PF13237">
    <property type="entry name" value="Fer4_10"/>
    <property type="match status" value="1"/>
</dbReference>
<gene>
    <name evidence="4" type="primary">ndhI_53</name>
    <name evidence="4" type="ORF">SDC9_50062</name>
</gene>
<dbReference type="InterPro" id="IPR017896">
    <property type="entry name" value="4Fe4S_Fe-S-bd"/>
</dbReference>
<sequence length="273" mass="31161">MMKVDKEKCIGCSLCVNDCIVRDINLVNGKANINNITCIKCGHCIAVCPRNAVSTNEYKMEDVKEYNKEEFEVNEENLLNFIKFRRSIRNFKDKDVENEKLQKIIEAGRFTQTGSNSQDVSYVVIKNGIDKLREMILESLSQMGQELLNNLNEETIKFKTYAEMWVKMYEDYKVNPKKGDRVFFNAPAVVLVISNSQVNGALASSNMELMTNALGLGTFFSGFFIRAAQGNKKIMDYLGLDESKQIVTCMVIGYPNIKYLRTTPRKIAEISWM</sequence>
<dbReference type="PROSITE" id="PS51379">
    <property type="entry name" value="4FE4S_FER_2"/>
    <property type="match status" value="2"/>
</dbReference>
<protein>
    <submittedName>
        <fullName evidence="4">NAD(P)H-quinone oxidoreductase subunit I, chloroplastic</fullName>
        <ecNumber evidence="4">1.6.5.11</ecNumber>
    </submittedName>
</protein>
<dbReference type="SUPFAM" id="SSF55469">
    <property type="entry name" value="FMN-dependent nitroreductase-like"/>
    <property type="match status" value="1"/>
</dbReference>
<evidence type="ECO:0000256" key="2">
    <source>
        <dbReference type="ARBA" id="ARBA00023002"/>
    </source>
</evidence>
<dbReference type="Pfam" id="PF00881">
    <property type="entry name" value="Nitroreductase"/>
    <property type="match status" value="1"/>
</dbReference>
<evidence type="ECO:0000256" key="1">
    <source>
        <dbReference type="ARBA" id="ARBA00007118"/>
    </source>
</evidence>
<dbReference type="Gene3D" id="3.40.109.10">
    <property type="entry name" value="NADH Oxidase"/>
    <property type="match status" value="1"/>
</dbReference>
<dbReference type="EMBL" id="VSSQ01000982">
    <property type="protein sequence ID" value="MPM03795.1"/>
    <property type="molecule type" value="Genomic_DNA"/>
</dbReference>
<dbReference type="CDD" id="cd02143">
    <property type="entry name" value="nitroreductase_FeS-like"/>
    <property type="match status" value="1"/>
</dbReference>
<dbReference type="EC" id="1.6.5.11" evidence="4"/>
<dbReference type="GO" id="GO:0016491">
    <property type="term" value="F:oxidoreductase activity"/>
    <property type="evidence" value="ECO:0007669"/>
    <property type="project" value="UniProtKB-KW"/>
</dbReference>
<dbReference type="PANTHER" id="PTHR43673">
    <property type="entry name" value="NAD(P)H NITROREDUCTASE YDGI-RELATED"/>
    <property type="match status" value="1"/>
</dbReference>
<keyword evidence="2 4" id="KW-0560">Oxidoreductase</keyword>
<proteinExistence type="inferred from homology"/>
<feature type="domain" description="4Fe-4S ferredoxin-type" evidence="3">
    <location>
        <begin position="29"/>
        <end position="58"/>
    </location>
</feature>
<dbReference type="PANTHER" id="PTHR43673:SF10">
    <property type="entry name" value="NADH DEHYDROGENASE_NAD(P)H NITROREDUCTASE XCC3605-RELATED"/>
    <property type="match status" value="1"/>
</dbReference>
<name>A0A644WIU3_9ZZZZ</name>
<comment type="similarity">
    <text evidence="1">Belongs to the nitroreductase family.</text>
</comment>
<dbReference type="InterPro" id="IPR029479">
    <property type="entry name" value="Nitroreductase"/>
</dbReference>
<dbReference type="AlphaFoldDB" id="A0A644WIU3"/>
<accession>A0A644WIU3</accession>
<dbReference type="SUPFAM" id="SSF54862">
    <property type="entry name" value="4Fe-4S ferredoxins"/>
    <property type="match status" value="1"/>
</dbReference>
<comment type="caution">
    <text evidence="4">The sequence shown here is derived from an EMBL/GenBank/DDBJ whole genome shotgun (WGS) entry which is preliminary data.</text>
</comment>